<reference evidence="1 2" key="1">
    <citation type="submission" date="2022-02" db="EMBL/GenBank/DDBJ databases">
        <title>Halomonas fukangensis sp. nov., a halophilic bacterium isolated from a bulk soil of Kalidium foliatum at Fukang.</title>
        <authorList>
            <person name="Huang Y."/>
        </authorList>
    </citation>
    <scope>NUCLEOTIDE SEQUENCE [LARGE SCALE GENOMIC DNA]</scope>
    <source>
        <strain evidence="1 2">EGI 63088</strain>
    </source>
</reference>
<evidence type="ECO:0000313" key="2">
    <source>
        <dbReference type="Proteomes" id="UP001202117"/>
    </source>
</evidence>
<dbReference type="Proteomes" id="UP001202117">
    <property type="component" value="Unassembled WGS sequence"/>
</dbReference>
<keyword evidence="2" id="KW-1185">Reference proteome</keyword>
<gene>
    <name evidence="1" type="ORF">MKP05_01165</name>
</gene>
<comment type="caution">
    <text evidence="1">The sequence shown here is derived from an EMBL/GenBank/DDBJ whole genome shotgun (WGS) entry which is preliminary data.</text>
</comment>
<evidence type="ECO:0000313" key="1">
    <source>
        <dbReference type="EMBL" id="MCH4561736.1"/>
    </source>
</evidence>
<accession>A0ABS9RP25</accession>
<protein>
    <submittedName>
        <fullName evidence="1">Uncharacterized protein</fullName>
    </submittedName>
</protein>
<dbReference type="EMBL" id="JAKVPY010000001">
    <property type="protein sequence ID" value="MCH4561736.1"/>
    <property type="molecule type" value="Genomic_DNA"/>
</dbReference>
<organism evidence="1 2">
    <name type="scientific">Halomonas flagellata</name>
    <dbReference type="NCBI Taxonomy" id="2920385"/>
    <lineage>
        <taxon>Bacteria</taxon>
        <taxon>Pseudomonadati</taxon>
        <taxon>Pseudomonadota</taxon>
        <taxon>Gammaproteobacteria</taxon>
        <taxon>Oceanospirillales</taxon>
        <taxon>Halomonadaceae</taxon>
        <taxon>Halomonas</taxon>
    </lineage>
</organism>
<sequence length="67" mass="7845">MRQGIHTVILVARVDATPALTTSATLFRIDFEDRVQFDQPCNRFVNQDNEWLIFAFDLEHANAKHYH</sequence>
<dbReference type="RefSeq" id="WP_240566682.1">
    <property type="nucleotide sequence ID" value="NZ_JAKVPY010000001.1"/>
</dbReference>
<proteinExistence type="predicted"/>
<name>A0ABS9RP25_9GAMM</name>